<dbReference type="PANTHER" id="PTHR42783">
    <property type="entry name" value="GLUTAMATE SYNTHASE [NADPH] SMALL CHAIN"/>
    <property type="match status" value="1"/>
</dbReference>
<keyword evidence="4" id="KW-1185">Reference proteome</keyword>
<dbReference type="GO" id="GO:0051536">
    <property type="term" value="F:iron-sulfur cluster binding"/>
    <property type="evidence" value="ECO:0007669"/>
    <property type="project" value="InterPro"/>
</dbReference>
<dbReference type="PANTHER" id="PTHR42783:SF3">
    <property type="entry name" value="GLUTAMATE SYNTHASE [NADPH] SMALL CHAIN-RELATED"/>
    <property type="match status" value="1"/>
</dbReference>
<dbReference type="Gene3D" id="3.50.50.60">
    <property type="entry name" value="FAD/NAD(P)-binding domain"/>
    <property type="match status" value="2"/>
</dbReference>
<feature type="domain" description="FAD/NAD(P)-binding" evidence="1">
    <location>
        <begin position="189"/>
        <end position="393"/>
    </location>
</feature>
<dbReference type="Pfam" id="PF14691">
    <property type="entry name" value="Fer4_20"/>
    <property type="match status" value="1"/>
</dbReference>
<dbReference type="PRINTS" id="PR00469">
    <property type="entry name" value="PNDRDTASEII"/>
</dbReference>
<reference evidence="3 4" key="1">
    <citation type="submission" date="2016-08" db="EMBL/GenBank/DDBJ databases">
        <title>Complete Genome Sequence Of The Indigo Reducing Clostridium isatidis DSM15098.</title>
        <authorList>
            <person name="Little G.T."/>
            <person name="Minton N.P."/>
        </authorList>
    </citation>
    <scope>NUCLEOTIDE SEQUENCE [LARGE SCALE GENOMIC DNA]</scope>
    <source>
        <strain evidence="3 4">DSM 15098</strain>
    </source>
</reference>
<evidence type="ECO:0000259" key="1">
    <source>
        <dbReference type="Pfam" id="PF07992"/>
    </source>
</evidence>
<gene>
    <name evidence="3" type="ORF">BEN51_07455</name>
</gene>
<dbReference type="SUPFAM" id="SSF51971">
    <property type="entry name" value="Nucleotide-binding domain"/>
    <property type="match status" value="2"/>
</dbReference>
<dbReference type="Pfam" id="PF07992">
    <property type="entry name" value="Pyr_redox_2"/>
    <property type="match status" value="1"/>
</dbReference>
<protein>
    <submittedName>
        <fullName evidence="3">Dihydropyrimidine dehydrogenase</fullName>
    </submittedName>
</protein>
<dbReference type="EMBL" id="CP016786">
    <property type="protein sequence ID" value="ASW43320.1"/>
    <property type="molecule type" value="Genomic_DNA"/>
</dbReference>
<dbReference type="Pfam" id="PF13450">
    <property type="entry name" value="NAD_binding_8"/>
    <property type="match status" value="1"/>
</dbReference>
<dbReference type="Proteomes" id="UP000264883">
    <property type="component" value="Chromosome"/>
</dbReference>
<sequence length="409" mass="45090">MVLINEADRCLLCKNPRCKNNCPINTSIPEVISLYKEGKIREAGEILFENNPLSVVCALVCVHENQCKGNCVRGIKGEPIRFHDMEYEISKRYIEEVRFENIPKTKGRIAIVGGGPAGITIAFILARRGYKVTIFEAHSKIGGVLRYGIPEYRLPKSIIDTIEERLIELGVKIRPNTLIGPVVTLDRLFEDGYNAVFIGTGVWNPKTLNIKGETQGHVHYAIDYLKSPETYRLGKKVAVIGAGNVAFDAAITAKKNGADVTIIYRKGFEQMSASKKEIQEGKEEGINFSLFKSPIEITEEGIKLACTENITDEEGKIKNITTGEEEFFECDSVIIAVSQNPKNNIVSNTTELNTNKWGLLITDDKGNTTKKGTFASGDVVTGPGLVVDAVAHAKVVADTMDEYCQSLKK</sequence>
<proteinExistence type="predicted"/>
<dbReference type="InterPro" id="IPR023753">
    <property type="entry name" value="FAD/NAD-binding_dom"/>
</dbReference>
<dbReference type="SUPFAM" id="SSF46548">
    <property type="entry name" value="alpha-helical ferredoxin"/>
    <property type="match status" value="1"/>
</dbReference>
<dbReference type="KEGG" id="cia:BEN51_07455"/>
<dbReference type="RefSeq" id="WP_119865456.1">
    <property type="nucleotide sequence ID" value="NZ_CP016786.1"/>
</dbReference>
<dbReference type="GO" id="GO:0016491">
    <property type="term" value="F:oxidoreductase activity"/>
    <property type="evidence" value="ECO:0007669"/>
    <property type="project" value="InterPro"/>
</dbReference>
<dbReference type="InterPro" id="IPR036188">
    <property type="entry name" value="FAD/NAD-bd_sf"/>
</dbReference>
<evidence type="ECO:0000313" key="3">
    <source>
        <dbReference type="EMBL" id="ASW43320.1"/>
    </source>
</evidence>
<dbReference type="InterPro" id="IPR009051">
    <property type="entry name" value="Helical_ferredxn"/>
</dbReference>
<dbReference type="InterPro" id="IPR028261">
    <property type="entry name" value="DPD_II"/>
</dbReference>
<dbReference type="AlphaFoldDB" id="A0A343JCR2"/>
<dbReference type="PRINTS" id="PR00368">
    <property type="entry name" value="FADPNR"/>
</dbReference>
<evidence type="ECO:0000259" key="2">
    <source>
        <dbReference type="Pfam" id="PF14691"/>
    </source>
</evidence>
<dbReference type="Gene3D" id="1.10.1060.10">
    <property type="entry name" value="Alpha-helical ferredoxin"/>
    <property type="match status" value="1"/>
</dbReference>
<dbReference type="OrthoDB" id="9803192at2"/>
<accession>A0A343JCR2</accession>
<organism evidence="3 4">
    <name type="scientific">Clostridium isatidis</name>
    <dbReference type="NCBI Taxonomy" id="182773"/>
    <lineage>
        <taxon>Bacteria</taxon>
        <taxon>Bacillati</taxon>
        <taxon>Bacillota</taxon>
        <taxon>Clostridia</taxon>
        <taxon>Eubacteriales</taxon>
        <taxon>Clostridiaceae</taxon>
        <taxon>Clostridium</taxon>
    </lineage>
</organism>
<evidence type="ECO:0000313" key="4">
    <source>
        <dbReference type="Proteomes" id="UP000264883"/>
    </source>
</evidence>
<name>A0A343JCR2_9CLOT</name>
<feature type="domain" description="Dihydroprymidine dehydrogenase" evidence="2">
    <location>
        <begin position="4"/>
        <end position="90"/>
    </location>
</feature>